<dbReference type="AlphaFoldDB" id="R7QBY3"/>
<dbReference type="Gramene" id="CDF35574">
    <property type="protein sequence ID" value="CDF35574"/>
    <property type="gene ID" value="CHC_T00004099001"/>
</dbReference>
<dbReference type="PANTHER" id="PTHR10032:SF271">
    <property type="entry name" value="RH12261P-RELATED"/>
    <property type="match status" value="1"/>
</dbReference>
<dbReference type="PROSITE" id="PS50157">
    <property type="entry name" value="ZINC_FINGER_C2H2_2"/>
    <property type="match status" value="1"/>
</dbReference>
<sequence length="927" mass="103085">MCTSARGPWKEHLKRHVLSAHRTHIAAHGTGLRPFKNRFTLCVSLDACRQRYRISLLHLVLYYLLLSSLTKCLEHRLSLAFAYAEGRSLCDSGDTVFPNHSSSRNRILVRCRYTMVNLAHLTPPGEQPAPNHMSDGSELFPFLWRYFLHHDPLRDWLMRSEPFCTTAVSPVKVAQGIAFCCNFSVPPQWEDMSESFDMGEMFVPSHAYSHFMCGTVVAATSYHKHLICALGPAAARDAHVLPSYQTNVRRMVVDMGSSRSINIIEFSWMNDGALIVTVKILVPPDPAFPVRAAGCTGAFALFTDVFPAGPTPLVPRSLVSFIEVPRCPVCIASGSLGCYCSHQALERFAQYKDERSSAVWPPRLVQDVQIAGIDTYHNIRSRLDMIQHISHVKVTAHVVTGQDVMQEMGPPARTYKLGPSRFVIRAVLFRPATGYEADSLRQVADGFRLVRSGSLKATRALQELEHARYEVAEAGVEEQFEDKPEQSTQDDPHEWKGAKITDETIAPPVEMFDLQKRHPREYETVISGRSSHVSSACLACENPVPIDGIVSHTCSRARSLGFSAVSGSKAGNALLPGSLVTEELSDHSFLTKKISCPLCGKSFSQQGSLNRHLKNVHQEKKILCQFCNLAFGQMFDLKSRPSFRLRLKNNTRSVCIRHDTSYLSAVLETYAGLLLLLLGLTILTFRPCPVSTPGNHRIIGDHLRTGGTGPLPPSVSYGSAPEDGRLHKGWWMGHFANGNAQRTNDIEAKWIKHPAGAKKEGWASNKFATSMAVLVSGKHRLEFENAYVILENQGDYVIWGPNIQHSWTALEKTTIMCIRWPSLPADQQPAAQNLTHLPSFRVVGAVASNQTGFAIPNSTAGEESESHFLFLAGMNCCIVKSMRSRASLPQTRRYIEHSEWLHICIKDMRLAKCLVARLLHIHIAGGK</sequence>
<keyword evidence="2" id="KW-0479">Metal-binding</keyword>
<feature type="domain" description="C2H2-type" evidence="8">
    <location>
        <begin position="594"/>
        <end position="622"/>
    </location>
</feature>
<dbReference type="PANTHER" id="PTHR10032">
    <property type="entry name" value="ZINC FINGER PROTEIN WITH KRAB AND SCAN DOMAINS"/>
    <property type="match status" value="1"/>
</dbReference>
<dbReference type="FunFam" id="3.30.160.60:FF:000100">
    <property type="entry name" value="Zinc finger 45-like"/>
    <property type="match status" value="1"/>
</dbReference>
<keyword evidence="3" id="KW-0677">Repeat</keyword>
<evidence type="ECO:0000259" key="8">
    <source>
        <dbReference type="PROSITE" id="PS50157"/>
    </source>
</evidence>
<accession>R7QBY3</accession>
<evidence type="ECO:0000256" key="7">
    <source>
        <dbReference type="PROSITE-ProRule" id="PRU00042"/>
    </source>
</evidence>
<evidence type="ECO:0000256" key="3">
    <source>
        <dbReference type="ARBA" id="ARBA00022737"/>
    </source>
</evidence>
<dbReference type="OrthoDB" id="6077919at2759"/>
<dbReference type="InterPro" id="IPR027756">
    <property type="entry name" value="Ovo-like"/>
</dbReference>
<comment type="subcellular location">
    <subcellularLocation>
        <location evidence="1">Nucleus</location>
    </subcellularLocation>
</comment>
<dbReference type="Gene3D" id="3.30.160.60">
    <property type="entry name" value="Classic Zinc Finger"/>
    <property type="match status" value="1"/>
</dbReference>
<dbReference type="EMBL" id="HG001735">
    <property type="protein sequence ID" value="CDF35574.1"/>
    <property type="molecule type" value="Genomic_DNA"/>
</dbReference>
<evidence type="ECO:0000256" key="2">
    <source>
        <dbReference type="ARBA" id="ARBA00022723"/>
    </source>
</evidence>
<dbReference type="GeneID" id="17323104"/>
<dbReference type="InterPro" id="IPR036236">
    <property type="entry name" value="Znf_C2H2_sf"/>
</dbReference>
<dbReference type="InterPro" id="IPR013087">
    <property type="entry name" value="Znf_C2H2_type"/>
</dbReference>
<keyword evidence="6" id="KW-0539">Nucleus</keyword>
<keyword evidence="4 7" id="KW-0863">Zinc-finger</keyword>
<dbReference type="GO" id="GO:0000978">
    <property type="term" value="F:RNA polymerase II cis-regulatory region sequence-specific DNA binding"/>
    <property type="evidence" value="ECO:0007669"/>
    <property type="project" value="TreeGrafter"/>
</dbReference>
<evidence type="ECO:0000256" key="5">
    <source>
        <dbReference type="ARBA" id="ARBA00022833"/>
    </source>
</evidence>
<organism evidence="9 10">
    <name type="scientific">Chondrus crispus</name>
    <name type="common">Carrageen Irish moss</name>
    <name type="synonym">Polymorpha crispa</name>
    <dbReference type="NCBI Taxonomy" id="2769"/>
    <lineage>
        <taxon>Eukaryota</taxon>
        <taxon>Rhodophyta</taxon>
        <taxon>Florideophyceae</taxon>
        <taxon>Rhodymeniophycidae</taxon>
        <taxon>Gigartinales</taxon>
        <taxon>Gigartinaceae</taxon>
        <taxon>Chondrus</taxon>
    </lineage>
</organism>
<gene>
    <name evidence="9" type="ORF">CHC_T00004099001</name>
</gene>
<proteinExistence type="predicted"/>
<evidence type="ECO:0000313" key="10">
    <source>
        <dbReference type="Proteomes" id="UP000012073"/>
    </source>
</evidence>
<keyword evidence="10" id="KW-1185">Reference proteome</keyword>
<evidence type="ECO:0000256" key="4">
    <source>
        <dbReference type="ARBA" id="ARBA00022771"/>
    </source>
</evidence>
<name>R7QBY3_CHOCR</name>
<keyword evidence="5" id="KW-0862">Zinc</keyword>
<evidence type="ECO:0000256" key="6">
    <source>
        <dbReference type="ARBA" id="ARBA00023242"/>
    </source>
</evidence>
<protein>
    <recommendedName>
        <fullName evidence="8">C2H2-type domain-containing protein</fullName>
    </recommendedName>
</protein>
<dbReference type="GO" id="GO:0000981">
    <property type="term" value="F:DNA-binding transcription factor activity, RNA polymerase II-specific"/>
    <property type="evidence" value="ECO:0007669"/>
    <property type="project" value="TreeGrafter"/>
</dbReference>
<dbReference type="PROSITE" id="PS00028">
    <property type="entry name" value="ZINC_FINGER_C2H2_1"/>
    <property type="match status" value="1"/>
</dbReference>
<dbReference type="KEGG" id="ccp:CHC_T00004099001"/>
<dbReference type="SUPFAM" id="SSF57667">
    <property type="entry name" value="beta-beta-alpha zinc fingers"/>
    <property type="match status" value="1"/>
</dbReference>
<dbReference type="InterPro" id="IPR011051">
    <property type="entry name" value="RmlC_Cupin_sf"/>
</dbReference>
<dbReference type="GO" id="GO:0005634">
    <property type="term" value="C:nucleus"/>
    <property type="evidence" value="ECO:0007669"/>
    <property type="project" value="UniProtKB-SubCell"/>
</dbReference>
<reference evidence="10" key="1">
    <citation type="journal article" date="2013" name="Proc. Natl. Acad. Sci. U.S.A.">
        <title>Genome structure and metabolic features in the red seaweed Chondrus crispus shed light on evolution of the Archaeplastida.</title>
        <authorList>
            <person name="Collen J."/>
            <person name="Porcel B."/>
            <person name="Carre W."/>
            <person name="Ball S.G."/>
            <person name="Chaparro C."/>
            <person name="Tonon T."/>
            <person name="Barbeyron T."/>
            <person name="Michel G."/>
            <person name="Noel B."/>
            <person name="Valentin K."/>
            <person name="Elias M."/>
            <person name="Artiguenave F."/>
            <person name="Arun A."/>
            <person name="Aury J.M."/>
            <person name="Barbosa-Neto J.F."/>
            <person name="Bothwell J.H."/>
            <person name="Bouget F.Y."/>
            <person name="Brillet L."/>
            <person name="Cabello-Hurtado F."/>
            <person name="Capella-Gutierrez S."/>
            <person name="Charrier B."/>
            <person name="Cladiere L."/>
            <person name="Cock J.M."/>
            <person name="Coelho S.M."/>
            <person name="Colleoni C."/>
            <person name="Czjzek M."/>
            <person name="Da Silva C."/>
            <person name="Delage L."/>
            <person name="Denoeud F."/>
            <person name="Deschamps P."/>
            <person name="Dittami S.M."/>
            <person name="Gabaldon T."/>
            <person name="Gachon C.M."/>
            <person name="Groisillier A."/>
            <person name="Herve C."/>
            <person name="Jabbari K."/>
            <person name="Katinka M."/>
            <person name="Kloareg B."/>
            <person name="Kowalczyk N."/>
            <person name="Labadie K."/>
            <person name="Leblanc C."/>
            <person name="Lopez P.J."/>
            <person name="McLachlan D.H."/>
            <person name="Meslet-Cladiere L."/>
            <person name="Moustafa A."/>
            <person name="Nehr Z."/>
            <person name="Nyvall Collen P."/>
            <person name="Panaud O."/>
            <person name="Partensky F."/>
            <person name="Poulain J."/>
            <person name="Rensing S.A."/>
            <person name="Rousvoal S."/>
            <person name="Samson G."/>
            <person name="Symeonidi A."/>
            <person name="Weissenbach J."/>
            <person name="Zambounis A."/>
            <person name="Wincker P."/>
            <person name="Boyen C."/>
        </authorList>
    </citation>
    <scope>NUCLEOTIDE SEQUENCE [LARGE SCALE GENOMIC DNA]</scope>
    <source>
        <strain evidence="10">cv. Stackhouse</strain>
    </source>
</reference>
<dbReference type="Proteomes" id="UP000012073">
    <property type="component" value="Unassembled WGS sequence"/>
</dbReference>
<evidence type="ECO:0000256" key="1">
    <source>
        <dbReference type="ARBA" id="ARBA00004123"/>
    </source>
</evidence>
<evidence type="ECO:0000313" key="9">
    <source>
        <dbReference type="EMBL" id="CDF35574.1"/>
    </source>
</evidence>
<dbReference type="RefSeq" id="XP_005715393.1">
    <property type="nucleotide sequence ID" value="XM_005715336.1"/>
</dbReference>
<dbReference type="SUPFAM" id="SSF51182">
    <property type="entry name" value="RmlC-like cupins"/>
    <property type="match status" value="1"/>
</dbReference>
<dbReference type="Pfam" id="PF00096">
    <property type="entry name" value="zf-C2H2"/>
    <property type="match status" value="1"/>
</dbReference>
<dbReference type="GO" id="GO:0008270">
    <property type="term" value="F:zinc ion binding"/>
    <property type="evidence" value="ECO:0007669"/>
    <property type="project" value="UniProtKB-KW"/>
</dbReference>
<dbReference type="SMART" id="SM00355">
    <property type="entry name" value="ZnF_C2H2"/>
    <property type="match status" value="1"/>
</dbReference>